<feature type="signal peptide" evidence="3">
    <location>
        <begin position="1"/>
        <end position="20"/>
    </location>
</feature>
<evidence type="ECO:0000256" key="2">
    <source>
        <dbReference type="SAM" id="Phobius"/>
    </source>
</evidence>
<feature type="chain" id="PRO_5036904713" evidence="3">
    <location>
        <begin position="21"/>
        <end position="725"/>
    </location>
</feature>
<protein>
    <submittedName>
        <fullName evidence="5">Fibronectin type-III domain-containing protein</fullName>
    </submittedName>
</protein>
<keyword evidence="2" id="KW-1133">Transmembrane helix</keyword>
<accession>A0A914I2G5</accession>
<keyword evidence="4" id="KW-1185">Reference proteome</keyword>
<keyword evidence="2" id="KW-0472">Membrane</keyword>
<proteinExistence type="predicted"/>
<feature type="region of interest" description="Disordered" evidence="1">
    <location>
        <begin position="627"/>
        <end position="694"/>
    </location>
</feature>
<evidence type="ECO:0000256" key="3">
    <source>
        <dbReference type="SAM" id="SignalP"/>
    </source>
</evidence>
<name>A0A914I2G5_GLORO</name>
<sequence>MRQLLLSFLTVFPSPPLVVAFELLPFMQIDLQFYLRLAQCQAKCAEKCGTSAKVRLLDGNVRSFMNWSSPLVELCREGCLDADTPSTASRQQSSTAQHPSALAFQQGQLFFRQTAPGNPFHPSPPVASQPPLIDRIRPLCSQRLTSPEGLLKSTLYRAVMAIDMAKENRRGSEQPLRFVVQWRRKVKESPATDGPLEEPKWITASIESDRTFHVMGIRAGHLHQFAVQTMSPSGPLGASVQSRWIDFDAIVEPVGPIGRTSLQFFARYNMDNGVAALVRWRRDGEETATQFISKPILRSRLRRHHRHLRNLSPSQTQFMRGSSTASAAEDVMELKAVSEFRTVDDALESSSLAPSPSVVFPACRLQIEWANKSTRTVDEFELDGSDGFLLRHLAFNSEYAVRLLPGTSSSADQPPSPWWNAFHGTFLSMHCSQVFGSGSLECDPEPVRELKVVPSVENGSALVSWERPEELDNILLYEVGIEPVAEVNPGKECEVKPSARIVSAQSNSVLISLPQGSICEFHVQVVVYDLLGRDASSQQRFSFIPLGASLWPQPPPMEFLANLDGSVLALLSVVVFVPMAAMVTLICTFSHQSTQRKAIRQKLPGGDEMGKKRPEGAVGALQKMKMVAKGKKEKRADKSEKEKRWNVKLHQCNSPQSTLTTESTVAGTAALTTPPAAESGTASGGSLALDGEDMHKTMGGGLMRWTTETRRATPAPPAGTNGAIV</sequence>
<feature type="compositionally biased region" description="Basic and acidic residues" evidence="1">
    <location>
        <begin position="634"/>
        <end position="645"/>
    </location>
</feature>
<feature type="compositionally biased region" description="Low complexity" evidence="1">
    <location>
        <begin position="664"/>
        <end position="677"/>
    </location>
</feature>
<dbReference type="WBParaSite" id="Gr19_v10_g600.t1">
    <property type="protein sequence ID" value="Gr19_v10_g600.t1"/>
    <property type="gene ID" value="Gr19_v10_g600"/>
</dbReference>
<keyword evidence="2" id="KW-0812">Transmembrane</keyword>
<keyword evidence="3" id="KW-0732">Signal</keyword>
<feature type="compositionally biased region" description="Polar residues" evidence="1">
    <location>
        <begin position="651"/>
        <end position="663"/>
    </location>
</feature>
<dbReference type="Proteomes" id="UP000887572">
    <property type="component" value="Unplaced"/>
</dbReference>
<organism evidence="4 5">
    <name type="scientific">Globodera rostochiensis</name>
    <name type="common">Golden nematode worm</name>
    <name type="synonym">Heterodera rostochiensis</name>
    <dbReference type="NCBI Taxonomy" id="31243"/>
    <lineage>
        <taxon>Eukaryota</taxon>
        <taxon>Metazoa</taxon>
        <taxon>Ecdysozoa</taxon>
        <taxon>Nematoda</taxon>
        <taxon>Chromadorea</taxon>
        <taxon>Rhabditida</taxon>
        <taxon>Tylenchina</taxon>
        <taxon>Tylenchomorpha</taxon>
        <taxon>Tylenchoidea</taxon>
        <taxon>Heteroderidae</taxon>
        <taxon>Heteroderinae</taxon>
        <taxon>Globodera</taxon>
    </lineage>
</organism>
<evidence type="ECO:0000313" key="5">
    <source>
        <dbReference type="WBParaSite" id="Gr19_v10_g600.t1"/>
    </source>
</evidence>
<evidence type="ECO:0000256" key="1">
    <source>
        <dbReference type="SAM" id="MobiDB-lite"/>
    </source>
</evidence>
<feature type="transmembrane region" description="Helical" evidence="2">
    <location>
        <begin position="567"/>
        <end position="590"/>
    </location>
</feature>
<dbReference type="AlphaFoldDB" id="A0A914I2G5"/>
<evidence type="ECO:0000313" key="4">
    <source>
        <dbReference type="Proteomes" id="UP000887572"/>
    </source>
</evidence>
<reference evidence="5" key="1">
    <citation type="submission" date="2022-11" db="UniProtKB">
        <authorList>
            <consortium name="WormBaseParasite"/>
        </authorList>
    </citation>
    <scope>IDENTIFICATION</scope>
</reference>